<reference evidence="2 3" key="1">
    <citation type="journal article" date="2011" name="J. Bacteriol.">
        <title>Genome Sequence of the Probiotic Strain Bifidobacterium animalis subsp. lactis CNCM I-2494.</title>
        <authorList>
            <person name="Chervaux C."/>
            <person name="Grimaldi C."/>
            <person name="Bolotin A."/>
            <person name="Quinquis B."/>
            <person name="Legrain-Raspaud S."/>
            <person name="van Hylckama Vlieg J.E."/>
            <person name="Denariaz G."/>
            <person name="Smokvina T."/>
        </authorList>
    </citation>
    <scope>NUCLEOTIDE SEQUENCE [LARGE SCALE GENOMIC DNA]</scope>
    <source>
        <strain evidence="2 3">CNCM I-2494</strain>
    </source>
</reference>
<dbReference type="InterPro" id="IPR035901">
    <property type="entry name" value="GIY-YIG_endonuc_sf"/>
</dbReference>
<dbReference type="AlphaFoldDB" id="A0A806FHL7"/>
<name>A0A806FHL7_BIFAN</name>
<dbReference type="KEGG" id="bnm:BALAC2494_01201"/>
<evidence type="ECO:0000313" key="2">
    <source>
        <dbReference type="EMBL" id="AEK30385.1"/>
    </source>
</evidence>
<dbReference type="EMBL" id="CP002915">
    <property type="protein sequence ID" value="AEK30385.1"/>
    <property type="molecule type" value="Genomic_DNA"/>
</dbReference>
<evidence type="ECO:0000256" key="1">
    <source>
        <dbReference type="SAM" id="MobiDB-lite"/>
    </source>
</evidence>
<protein>
    <submittedName>
        <fullName evidence="2">Hypothetical cytosolic protein</fullName>
    </submittedName>
</protein>
<dbReference type="CDD" id="cd10446">
    <property type="entry name" value="GIY-YIG_unchar_1"/>
    <property type="match status" value="1"/>
</dbReference>
<dbReference type="Gene3D" id="3.40.1440.10">
    <property type="entry name" value="GIY-YIG endonuclease"/>
    <property type="match status" value="1"/>
</dbReference>
<feature type="region of interest" description="Disordered" evidence="1">
    <location>
        <begin position="325"/>
        <end position="352"/>
    </location>
</feature>
<evidence type="ECO:0000313" key="3">
    <source>
        <dbReference type="Proteomes" id="UP000008394"/>
    </source>
</evidence>
<sequence length="352" mass="40496">MWPIDMRVADCERLVMCSGNSKPYDTEKEHIMENNNPPIRFFEMLGLSEEELSEYAIRLNQSSGAWFDAMTMYYEHHDELMDWVFTRRWNGSKAGGNIRQPKVLQFIQLDGREKPAIHWLFIGGYEVGETVMQGNDEVYQRKPIERFLPFEARTVVVYRKRRGATQMVNGMADAGLRSRFFDTMLVEKIAQSPVSAMPFPGYDNVRLSFSELVAAVHNDEWRGALGAVNAVYLQTDTRTGWHYVGSAYSRHGGAQGLLSRWEEYANGDHTGGNALLKDLVAKHGVEYIEQYFQYSILDIFDPRVPDRTVIEREHWWMDALSSVRDDRASSPHGYNSKLQWNRTSEGREAGLS</sequence>
<gene>
    <name evidence="2" type="ORF">BALAC2494_01201</name>
</gene>
<dbReference type="Proteomes" id="UP000008394">
    <property type="component" value="Chromosome"/>
</dbReference>
<organism evidence="2 3">
    <name type="scientific">Bifidobacterium animalis subsp. lactis CNCM I-2494</name>
    <dbReference type="NCBI Taxonomy" id="1042403"/>
    <lineage>
        <taxon>Bacteria</taxon>
        <taxon>Bacillati</taxon>
        <taxon>Actinomycetota</taxon>
        <taxon>Actinomycetes</taxon>
        <taxon>Bifidobacteriales</taxon>
        <taxon>Bifidobacteriaceae</taxon>
        <taxon>Bifidobacterium</taxon>
    </lineage>
</organism>
<feature type="compositionally biased region" description="Polar residues" evidence="1">
    <location>
        <begin position="332"/>
        <end position="343"/>
    </location>
</feature>
<proteinExistence type="predicted"/>
<dbReference type="SUPFAM" id="SSF82771">
    <property type="entry name" value="GIY-YIG endonuclease"/>
    <property type="match status" value="1"/>
</dbReference>
<accession>A0A806FHL7</accession>